<keyword evidence="1" id="KW-1133">Transmembrane helix</keyword>
<sequence>MEFFRKIKFAVLIAVIPAVLALTGNALFNLHIHKQANGSLLVHAHPFHTNNNGNSHSHTSHDCASIQQLTSFFFIFASVFALSCIFSRVYKRIELKFIDSNFGFTASLLNNRPPPTFA</sequence>
<evidence type="ECO:0000313" key="2">
    <source>
        <dbReference type="EMBL" id="RZT92434.1"/>
    </source>
</evidence>
<feature type="transmembrane region" description="Helical" evidence="1">
    <location>
        <begin position="69"/>
        <end position="90"/>
    </location>
</feature>
<gene>
    <name evidence="2" type="ORF">EV201_2910</name>
</gene>
<proteinExistence type="predicted"/>
<accession>A0A4Q7V986</accession>
<dbReference type="Proteomes" id="UP000293562">
    <property type="component" value="Unassembled WGS sequence"/>
</dbReference>
<keyword evidence="1" id="KW-0472">Membrane</keyword>
<evidence type="ECO:0000256" key="1">
    <source>
        <dbReference type="SAM" id="Phobius"/>
    </source>
</evidence>
<dbReference type="AlphaFoldDB" id="A0A4Q7V986"/>
<keyword evidence="3" id="KW-1185">Reference proteome</keyword>
<reference evidence="2 3" key="1">
    <citation type="submission" date="2019-02" db="EMBL/GenBank/DDBJ databases">
        <title>Genomic Encyclopedia of Type Strains, Phase IV (KMG-IV): sequencing the most valuable type-strain genomes for metagenomic binning, comparative biology and taxonomic classification.</title>
        <authorList>
            <person name="Goeker M."/>
        </authorList>
    </citation>
    <scope>NUCLEOTIDE SEQUENCE [LARGE SCALE GENOMIC DNA]</scope>
    <source>
        <strain evidence="2 3">DSM 28825</strain>
    </source>
</reference>
<evidence type="ECO:0000313" key="3">
    <source>
        <dbReference type="Proteomes" id="UP000293562"/>
    </source>
</evidence>
<name>A0A4Q7V986_9BACT</name>
<dbReference type="EMBL" id="SHKN01000003">
    <property type="protein sequence ID" value="RZT92434.1"/>
    <property type="molecule type" value="Genomic_DNA"/>
</dbReference>
<keyword evidence="1" id="KW-0812">Transmembrane</keyword>
<comment type="caution">
    <text evidence="2">The sequence shown here is derived from an EMBL/GenBank/DDBJ whole genome shotgun (WGS) entry which is preliminary data.</text>
</comment>
<organism evidence="2 3">
    <name type="scientific">Ancylomarina subtilis</name>
    <dbReference type="NCBI Taxonomy" id="1639035"/>
    <lineage>
        <taxon>Bacteria</taxon>
        <taxon>Pseudomonadati</taxon>
        <taxon>Bacteroidota</taxon>
        <taxon>Bacteroidia</taxon>
        <taxon>Marinilabiliales</taxon>
        <taxon>Marinifilaceae</taxon>
        <taxon>Ancylomarina</taxon>
    </lineage>
</organism>
<protein>
    <submittedName>
        <fullName evidence="2">Uncharacterized protein</fullName>
    </submittedName>
</protein>